<proteinExistence type="predicted"/>
<protein>
    <submittedName>
        <fullName evidence="1">Uncharacterized protein</fullName>
    </submittedName>
</protein>
<feature type="non-terminal residue" evidence="1">
    <location>
        <position position="1"/>
    </location>
</feature>
<dbReference type="EMBL" id="JSWE01000195">
    <property type="protein sequence ID" value="KIE04398.1"/>
    <property type="molecule type" value="Genomic_DNA"/>
</dbReference>
<evidence type="ECO:0000313" key="1">
    <source>
        <dbReference type="EMBL" id="KIE04398.1"/>
    </source>
</evidence>
<evidence type="ECO:0000313" key="2">
    <source>
        <dbReference type="Proteomes" id="UP000031258"/>
    </source>
</evidence>
<dbReference type="AlphaFoldDB" id="A0A0C1QJR0"/>
<comment type="caution">
    <text evidence="1">The sequence shown here is derived from an EMBL/GenBank/DDBJ whole genome shotgun (WGS) entry which is preliminary data.</text>
</comment>
<dbReference type="Proteomes" id="UP000031258">
    <property type="component" value="Unassembled WGS sequence"/>
</dbReference>
<name>A0A0C1QJR0_9RICK</name>
<gene>
    <name evidence="1" type="ORF">NF27_IB00050</name>
</gene>
<keyword evidence="2" id="KW-1185">Reference proteome</keyword>
<accession>A0A0C1QJR0</accession>
<reference evidence="1 2" key="1">
    <citation type="submission" date="2014-11" db="EMBL/GenBank/DDBJ databases">
        <title>A Rickettsiales Symbiont of Amoebae With Ancient Features.</title>
        <authorList>
            <person name="Schulz F."/>
            <person name="Martijn J."/>
            <person name="Wascher F."/>
            <person name="Kostanjsek R."/>
            <person name="Ettema T.J."/>
            <person name="Horn M."/>
        </authorList>
    </citation>
    <scope>NUCLEOTIDE SEQUENCE [LARGE SCALE GENOMIC DNA]</scope>
    <source>
        <strain evidence="1 2">UWC36</strain>
    </source>
</reference>
<organism evidence="1 2">
    <name type="scientific">Candidatus Jidaibacter acanthamoebae</name>
    <dbReference type="NCBI Taxonomy" id="86105"/>
    <lineage>
        <taxon>Bacteria</taxon>
        <taxon>Pseudomonadati</taxon>
        <taxon>Pseudomonadota</taxon>
        <taxon>Alphaproteobacteria</taxon>
        <taxon>Rickettsiales</taxon>
        <taxon>Candidatus Midichloriaceae</taxon>
        <taxon>Candidatus Jidaibacter</taxon>
    </lineage>
</organism>
<sequence length="40" mass="4305">PPARSNPSFATLSQAGWGVAIFAHNKCSVAYAINKKEFKP</sequence>